<evidence type="ECO:0008006" key="4">
    <source>
        <dbReference type="Google" id="ProtNLM"/>
    </source>
</evidence>
<dbReference type="InParanoid" id="B9SHY6"/>
<dbReference type="STRING" id="3988.B9SHY6"/>
<dbReference type="EMBL" id="EQ973968">
    <property type="protein sequence ID" value="EEF36723.1"/>
    <property type="molecule type" value="Genomic_DNA"/>
</dbReference>
<dbReference type="AlphaFoldDB" id="B9SHY6"/>
<accession>B9SHY6</accession>
<evidence type="ECO:0000313" key="3">
    <source>
        <dbReference type="Proteomes" id="UP000008311"/>
    </source>
</evidence>
<gene>
    <name evidence="2" type="ORF">RCOM_0611490</name>
</gene>
<dbReference type="PANTHER" id="PTHR34355:SF7">
    <property type="entry name" value="JOSEPHIN PROTEIN-LIKE PROTEIN"/>
    <property type="match status" value="1"/>
</dbReference>
<sequence length="124" mass="13545">MSVTSKQVKKKPNISKKTSSGKQTCSSKRVAVNRVLTGCCGFKLPEIPQLSPLNFLKRLTCKMTKALRLWRRPSSRVSSSGRSKPFIAATDTHRSEAIEDCIEFINSSSASSLPRSNSVSANPS</sequence>
<protein>
    <recommendedName>
        <fullName evidence="4">Josephin-like protein</fullName>
    </recommendedName>
</protein>
<evidence type="ECO:0000313" key="2">
    <source>
        <dbReference type="EMBL" id="EEF36723.1"/>
    </source>
</evidence>
<dbReference type="eggNOG" id="KOG2934">
    <property type="taxonomic scope" value="Eukaryota"/>
</dbReference>
<feature type="region of interest" description="Disordered" evidence="1">
    <location>
        <begin position="1"/>
        <end position="26"/>
    </location>
</feature>
<name>B9SHY6_RICCO</name>
<reference evidence="3" key="1">
    <citation type="journal article" date="2010" name="Nat. Biotechnol.">
        <title>Draft genome sequence of the oilseed species Ricinus communis.</title>
        <authorList>
            <person name="Chan A.P."/>
            <person name="Crabtree J."/>
            <person name="Zhao Q."/>
            <person name="Lorenzi H."/>
            <person name="Orvis J."/>
            <person name="Puiu D."/>
            <person name="Melake-Berhan A."/>
            <person name="Jones K.M."/>
            <person name="Redman J."/>
            <person name="Chen G."/>
            <person name="Cahoon E.B."/>
            <person name="Gedil M."/>
            <person name="Stanke M."/>
            <person name="Haas B.J."/>
            <person name="Wortman J.R."/>
            <person name="Fraser-Liggett C.M."/>
            <person name="Ravel J."/>
            <person name="Rabinowicz P.D."/>
        </authorList>
    </citation>
    <scope>NUCLEOTIDE SEQUENCE [LARGE SCALE GENOMIC DNA]</scope>
    <source>
        <strain evidence="3">cv. Hale</strain>
    </source>
</reference>
<organism evidence="2 3">
    <name type="scientific">Ricinus communis</name>
    <name type="common">Castor bean</name>
    <dbReference type="NCBI Taxonomy" id="3988"/>
    <lineage>
        <taxon>Eukaryota</taxon>
        <taxon>Viridiplantae</taxon>
        <taxon>Streptophyta</taxon>
        <taxon>Embryophyta</taxon>
        <taxon>Tracheophyta</taxon>
        <taxon>Spermatophyta</taxon>
        <taxon>Magnoliopsida</taxon>
        <taxon>eudicotyledons</taxon>
        <taxon>Gunneridae</taxon>
        <taxon>Pentapetalae</taxon>
        <taxon>rosids</taxon>
        <taxon>fabids</taxon>
        <taxon>Malpighiales</taxon>
        <taxon>Euphorbiaceae</taxon>
        <taxon>Acalyphoideae</taxon>
        <taxon>Acalypheae</taxon>
        <taxon>Ricinus</taxon>
    </lineage>
</organism>
<dbReference type="Proteomes" id="UP000008311">
    <property type="component" value="Unassembled WGS sequence"/>
</dbReference>
<dbReference type="PANTHER" id="PTHR34355">
    <property type="entry name" value="JOSEPHIN-LIKE PROTEIN"/>
    <property type="match status" value="1"/>
</dbReference>
<proteinExistence type="predicted"/>
<feature type="compositionally biased region" description="Polar residues" evidence="1">
    <location>
        <begin position="15"/>
        <end position="26"/>
    </location>
</feature>
<keyword evidence="3" id="KW-1185">Reference proteome</keyword>
<evidence type="ECO:0000256" key="1">
    <source>
        <dbReference type="SAM" id="MobiDB-lite"/>
    </source>
</evidence>